<evidence type="ECO:0008006" key="4">
    <source>
        <dbReference type="Google" id="ProtNLM"/>
    </source>
</evidence>
<dbReference type="EMBL" id="BAABGX010000001">
    <property type="protein sequence ID" value="GAA4300310.1"/>
    <property type="molecule type" value="Genomic_DNA"/>
</dbReference>
<keyword evidence="1" id="KW-1133">Transmembrane helix</keyword>
<keyword evidence="1" id="KW-0472">Membrane</keyword>
<reference evidence="3" key="1">
    <citation type="journal article" date="2019" name="Int. J. Syst. Evol. Microbiol.">
        <title>The Global Catalogue of Microorganisms (GCM) 10K type strain sequencing project: providing services to taxonomists for standard genome sequencing and annotation.</title>
        <authorList>
            <consortium name="The Broad Institute Genomics Platform"/>
            <consortium name="The Broad Institute Genome Sequencing Center for Infectious Disease"/>
            <person name="Wu L."/>
            <person name="Ma J."/>
        </authorList>
    </citation>
    <scope>NUCLEOTIDE SEQUENCE [LARGE SCALE GENOMIC DNA]</scope>
    <source>
        <strain evidence="3">JCM 17917</strain>
    </source>
</reference>
<evidence type="ECO:0000256" key="1">
    <source>
        <dbReference type="SAM" id="Phobius"/>
    </source>
</evidence>
<organism evidence="2 3">
    <name type="scientific">Nibribacter koreensis</name>
    <dbReference type="NCBI Taxonomy" id="1084519"/>
    <lineage>
        <taxon>Bacteria</taxon>
        <taxon>Pseudomonadati</taxon>
        <taxon>Bacteroidota</taxon>
        <taxon>Cytophagia</taxon>
        <taxon>Cytophagales</taxon>
        <taxon>Hymenobacteraceae</taxon>
        <taxon>Nibribacter</taxon>
    </lineage>
</organism>
<sequence length="296" mass="32582">MNRFTKIILPLLLLLIVAYAIYGVLHAGQGNFFANASFITSGLVVLGLVVLLYLLFKSIKGLWVVGLLAMVALQSCNYAKSNQQVVVSDDCGMAWKKVNAGDAVPKGVGNPCFMKVVIPNFPMQGDSRFISNLKDRVRASIHIDYDYSITDPLAFIRQAKFLGKANANADNSEALDPSAFEGAENMVIDKRIRDVSKSLFLQEDIVELDQAELENKLLVEANKLLEPLGVHLNFITLTFDLDEQTRQAIDISTAMKIYESKNLVDVGKQVIVSRAGATKVTVENKLAPEQTAKDEE</sequence>
<protein>
    <recommendedName>
        <fullName evidence="4">SPFH domain / Band 7 family protein</fullName>
    </recommendedName>
</protein>
<dbReference type="Proteomes" id="UP001501844">
    <property type="component" value="Unassembled WGS sequence"/>
</dbReference>
<accession>A0ABP8FCB3</accession>
<gene>
    <name evidence="2" type="ORF">GCM10023183_10440</name>
</gene>
<name>A0ABP8FCB3_9BACT</name>
<dbReference type="RefSeq" id="WP_345163136.1">
    <property type="nucleotide sequence ID" value="NZ_BAABGX010000001.1"/>
</dbReference>
<feature type="transmembrane region" description="Helical" evidence="1">
    <location>
        <begin position="7"/>
        <end position="26"/>
    </location>
</feature>
<evidence type="ECO:0000313" key="3">
    <source>
        <dbReference type="Proteomes" id="UP001501844"/>
    </source>
</evidence>
<keyword evidence="3" id="KW-1185">Reference proteome</keyword>
<feature type="transmembrane region" description="Helical" evidence="1">
    <location>
        <begin position="32"/>
        <end position="55"/>
    </location>
</feature>
<evidence type="ECO:0000313" key="2">
    <source>
        <dbReference type="EMBL" id="GAA4300310.1"/>
    </source>
</evidence>
<proteinExistence type="predicted"/>
<comment type="caution">
    <text evidence="2">The sequence shown here is derived from an EMBL/GenBank/DDBJ whole genome shotgun (WGS) entry which is preliminary data.</text>
</comment>
<keyword evidence="1" id="KW-0812">Transmembrane</keyword>